<keyword evidence="9 12" id="KW-1133">Transmembrane helix</keyword>
<evidence type="ECO:0000259" key="13">
    <source>
        <dbReference type="Pfam" id="PF01435"/>
    </source>
</evidence>
<comment type="subcellular location">
    <subcellularLocation>
        <location evidence="1 12">Cell membrane</location>
        <topology evidence="1 12">Multi-pass membrane protein</topology>
    </subcellularLocation>
</comment>
<dbReference type="InterPro" id="IPR001915">
    <property type="entry name" value="Peptidase_M48"/>
</dbReference>
<sequence>MNNLKTLMLMVLLGAIMIFIGGLVGGKGGMMVMLMISLGMNFFSYWFSDSVVLKMYNAREVSREEAPQLYGLVENLAANAELPMPRVYIINEDTPNAFATGRNPSHAAVAVTTGIMRALDYNELSGVLGHELAHVKNRDILTGTIAAMMATVITYTAQFFAFFGGRSDDDEGGNPIAALVMALLAPFAASLIQMAISRSREYEADHDGAEICGNANYLADALEKIEYYALNGRQMSDATPATAHMFIINPFSGIGSTMSRLFSTHPDTSDRIARLRAQAAGR</sequence>
<reference evidence="16 17" key="1">
    <citation type="submission" date="2016-10" db="EMBL/GenBank/DDBJ databases">
        <authorList>
            <person name="de Groot N.N."/>
        </authorList>
    </citation>
    <scope>NUCLEOTIDE SEQUENCE [LARGE SCALE GENOMIC DNA]</scope>
    <source>
        <strain evidence="14 16">DSM 2872</strain>
        <strain evidence="15 17">L14</strain>
    </source>
</reference>
<keyword evidence="15" id="KW-0346">Stress response</keyword>
<evidence type="ECO:0000256" key="3">
    <source>
        <dbReference type="ARBA" id="ARBA00022475"/>
    </source>
</evidence>
<dbReference type="RefSeq" id="WP_074671580.1">
    <property type="nucleotide sequence ID" value="NZ_FNQG01000004.1"/>
</dbReference>
<keyword evidence="7 12" id="KW-0378">Hydrolase</keyword>
<dbReference type="Pfam" id="PF01435">
    <property type="entry name" value="Peptidase_M48"/>
    <property type="match status" value="1"/>
</dbReference>
<dbReference type="CDD" id="cd07336">
    <property type="entry name" value="M48B_HtpX_like"/>
    <property type="match status" value="1"/>
</dbReference>
<evidence type="ECO:0000256" key="4">
    <source>
        <dbReference type="ARBA" id="ARBA00022670"/>
    </source>
</evidence>
<evidence type="ECO:0000256" key="12">
    <source>
        <dbReference type="HAMAP-Rule" id="MF_00188"/>
    </source>
</evidence>
<evidence type="ECO:0000313" key="16">
    <source>
        <dbReference type="Proteomes" id="UP000183469"/>
    </source>
</evidence>
<evidence type="ECO:0000256" key="5">
    <source>
        <dbReference type="ARBA" id="ARBA00022692"/>
    </source>
</evidence>
<dbReference type="Proteomes" id="UP000183469">
    <property type="component" value="Unassembled WGS sequence"/>
</dbReference>
<feature type="transmembrane region" description="Helical" evidence="12">
    <location>
        <begin position="7"/>
        <end position="24"/>
    </location>
</feature>
<comment type="similarity">
    <text evidence="2 12">Belongs to the peptidase M48B family.</text>
</comment>
<feature type="transmembrane region" description="Helical" evidence="12">
    <location>
        <begin position="176"/>
        <end position="196"/>
    </location>
</feature>
<evidence type="ECO:0000256" key="6">
    <source>
        <dbReference type="ARBA" id="ARBA00022723"/>
    </source>
</evidence>
<dbReference type="GO" id="GO:0004222">
    <property type="term" value="F:metalloendopeptidase activity"/>
    <property type="evidence" value="ECO:0007669"/>
    <property type="project" value="UniProtKB-UniRule"/>
</dbReference>
<dbReference type="GO" id="GO:0005886">
    <property type="term" value="C:plasma membrane"/>
    <property type="evidence" value="ECO:0007669"/>
    <property type="project" value="UniProtKB-SubCell"/>
</dbReference>
<feature type="transmembrane region" description="Helical" evidence="12">
    <location>
        <begin position="140"/>
        <end position="164"/>
    </location>
</feature>
<dbReference type="PANTHER" id="PTHR43221">
    <property type="entry name" value="PROTEASE HTPX"/>
    <property type="match status" value="1"/>
</dbReference>
<keyword evidence="8 12" id="KW-0862">Zinc</keyword>
<keyword evidence="5 12" id="KW-0812">Transmembrane</keyword>
<organism evidence="15 17">
    <name type="scientific">Selenomonas ruminantium</name>
    <dbReference type="NCBI Taxonomy" id="971"/>
    <lineage>
        <taxon>Bacteria</taxon>
        <taxon>Bacillati</taxon>
        <taxon>Bacillota</taxon>
        <taxon>Negativicutes</taxon>
        <taxon>Selenomonadales</taxon>
        <taxon>Selenomonadaceae</taxon>
        <taxon>Selenomonas</taxon>
    </lineage>
</organism>
<dbReference type="Proteomes" id="UP000183843">
    <property type="component" value="Unassembled WGS sequence"/>
</dbReference>
<feature type="binding site" evidence="12">
    <location>
        <position position="201"/>
    </location>
    <ligand>
        <name>Zn(2+)</name>
        <dbReference type="ChEBI" id="CHEBI:29105"/>
        <note>catalytic</note>
    </ligand>
</feature>
<proteinExistence type="inferred from homology"/>
<feature type="active site" evidence="12">
    <location>
        <position position="131"/>
    </location>
</feature>
<evidence type="ECO:0000256" key="11">
    <source>
        <dbReference type="ARBA" id="ARBA00023136"/>
    </source>
</evidence>
<keyword evidence="6 12" id="KW-0479">Metal-binding</keyword>
<evidence type="ECO:0000313" key="14">
    <source>
        <dbReference type="EMBL" id="SDZ90842.1"/>
    </source>
</evidence>
<feature type="binding site" evidence="12">
    <location>
        <position position="130"/>
    </location>
    <ligand>
        <name>Zn(2+)</name>
        <dbReference type="ChEBI" id="CHEBI:29105"/>
        <note>catalytic</note>
    </ligand>
</feature>
<evidence type="ECO:0000256" key="7">
    <source>
        <dbReference type="ARBA" id="ARBA00022801"/>
    </source>
</evidence>
<gene>
    <name evidence="12" type="primary">htpX</name>
    <name evidence="15" type="ORF">SAMN05216587_106117</name>
    <name evidence="14" type="ORF">SAMN05660648_01196</name>
</gene>
<dbReference type="GO" id="GO:0008270">
    <property type="term" value="F:zinc ion binding"/>
    <property type="evidence" value="ECO:0007669"/>
    <property type="project" value="UniProtKB-UniRule"/>
</dbReference>
<name>A0A1I0XLG0_SELRU</name>
<evidence type="ECO:0000256" key="2">
    <source>
        <dbReference type="ARBA" id="ARBA00009779"/>
    </source>
</evidence>
<evidence type="ECO:0000256" key="1">
    <source>
        <dbReference type="ARBA" id="ARBA00004651"/>
    </source>
</evidence>
<evidence type="ECO:0000256" key="10">
    <source>
        <dbReference type="ARBA" id="ARBA00023049"/>
    </source>
</evidence>
<keyword evidence="10 12" id="KW-0482">Metalloprotease</keyword>
<dbReference type="HAMAP" id="MF_00188">
    <property type="entry name" value="Pept_M48_protease_HtpX"/>
    <property type="match status" value="1"/>
</dbReference>
<keyword evidence="4 12" id="KW-0645">Protease</keyword>
<evidence type="ECO:0000313" key="17">
    <source>
        <dbReference type="Proteomes" id="UP000183843"/>
    </source>
</evidence>
<comment type="cofactor">
    <cofactor evidence="12">
        <name>Zn(2+)</name>
        <dbReference type="ChEBI" id="CHEBI:29105"/>
    </cofactor>
    <text evidence="12">Binds 1 zinc ion per subunit.</text>
</comment>
<keyword evidence="3 12" id="KW-1003">Cell membrane</keyword>
<accession>A0A1I0XLG0</accession>
<evidence type="ECO:0000313" key="15">
    <source>
        <dbReference type="EMBL" id="SFB01895.1"/>
    </source>
</evidence>
<dbReference type="GO" id="GO:0006508">
    <property type="term" value="P:proteolysis"/>
    <property type="evidence" value="ECO:0007669"/>
    <property type="project" value="UniProtKB-KW"/>
</dbReference>
<evidence type="ECO:0000256" key="8">
    <source>
        <dbReference type="ARBA" id="ARBA00022833"/>
    </source>
</evidence>
<dbReference type="Gene3D" id="3.30.2010.10">
    <property type="entry name" value="Metalloproteases ('zincins'), catalytic domain"/>
    <property type="match status" value="1"/>
</dbReference>
<feature type="transmembrane region" description="Helical" evidence="12">
    <location>
        <begin position="30"/>
        <end position="47"/>
    </location>
</feature>
<dbReference type="NCBIfam" id="NF002826">
    <property type="entry name" value="PRK03001.1"/>
    <property type="match status" value="1"/>
</dbReference>
<dbReference type="EC" id="3.4.24.-" evidence="12"/>
<feature type="binding site" evidence="12">
    <location>
        <position position="134"/>
    </location>
    <ligand>
        <name>Zn(2+)</name>
        <dbReference type="ChEBI" id="CHEBI:29105"/>
        <note>catalytic</note>
    </ligand>
</feature>
<evidence type="ECO:0000256" key="9">
    <source>
        <dbReference type="ARBA" id="ARBA00022989"/>
    </source>
</evidence>
<keyword evidence="11 12" id="KW-0472">Membrane</keyword>
<dbReference type="AlphaFoldDB" id="A0A1I0XLG0"/>
<dbReference type="EMBL" id="FNQG01000004">
    <property type="protein sequence ID" value="SDZ90842.1"/>
    <property type="molecule type" value="Genomic_DNA"/>
</dbReference>
<dbReference type="InterPro" id="IPR022919">
    <property type="entry name" value="Pept_M48_protease_HtpX"/>
</dbReference>
<dbReference type="OrthoDB" id="15218at2"/>
<dbReference type="PANTHER" id="PTHR43221:SF1">
    <property type="entry name" value="PROTEASE HTPX"/>
    <property type="match status" value="1"/>
</dbReference>
<dbReference type="EMBL" id="FOJX01000006">
    <property type="protein sequence ID" value="SFB01895.1"/>
    <property type="molecule type" value="Genomic_DNA"/>
</dbReference>
<protein>
    <recommendedName>
        <fullName evidence="12">Protease HtpX homolog</fullName>
        <ecNumber evidence="12">3.4.24.-</ecNumber>
    </recommendedName>
</protein>
<dbReference type="InterPro" id="IPR050083">
    <property type="entry name" value="HtpX_protease"/>
</dbReference>
<feature type="domain" description="Peptidase M48" evidence="13">
    <location>
        <begin position="66"/>
        <end position="277"/>
    </location>
</feature>